<evidence type="ECO:0000313" key="4">
    <source>
        <dbReference type="EMBL" id="MBC5638723.1"/>
    </source>
</evidence>
<feature type="domain" description="AB hydrolase-1" evidence="3">
    <location>
        <begin position="46"/>
        <end position="317"/>
    </location>
</feature>
<evidence type="ECO:0000313" key="5">
    <source>
        <dbReference type="Proteomes" id="UP000637359"/>
    </source>
</evidence>
<dbReference type="EMBL" id="JACOOL010000020">
    <property type="protein sequence ID" value="MBC5638723.1"/>
    <property type="molecule type" value="Genomic_DNA"/>
</dbReference>
<dbReference type="PRINTS" id="PR00793">
    <property type="entry name" value="PROAMNOPTASE"/>
</dbReference>
<dbReference type="SUPFAM" id="SSF53474">
    <property type="entry name" value="alpha/beta-Hydrolases"/>
    <property type="match status" value="1"/>
</dbReference>
<evidence type="ECO:0000259" key="3">
    <source>
        <dbReference type="Pfam" id="PF00561"/>
    </source>
</evidence>
<dbReference type="InterPro" id="IPR002410">
    <property type="entry name" value="Peptidase_S33"/>
</dbReference>
<dbReference type="Proteomes" id="UP000637359">
    <property type="component" value="Unassembled WGS sequence"/>
</dbReference>
<dbReference type="Gene3D" id="3.40.50.1820">
    <property type="entry name" value="alpha/beta hydrolase"/>
    <property type="match status" value="1"/>
</dbReference>
<evidence type="ECO:0000256" key="2">
    <source>
        <dbReference type="ARBA" id="ARBA00022801"/>
    </source>
</evidence>
<dbReference type="PANTHER" id="PTHR43798">
    <property type="entry name" value="MONOACYLGLYCEROL LIPASE"/>
    <property type="match status" value="1"/>
</dbReference>
<dbReference type="PANTHER" id="PTHR43798:SF33">
    <property type="entry name" value="HYDROLASE, PUTATIVE (AFU_ORTHOLOGUE AFUA_2G14860)-RELATED"/>
    <property type="match status" value="1"/>
</dbReference>
<comment type="caution">
    <text evidence="4">The sequence shown here is derived from an EMBL/GenBank/DDBJ whole genome shotgun (WGS) entry which is preliminary data.</text>
</comment>
<dbReference type="RefSeq" id="WP_186871418.1">
    <property type="nucleotide sequence ID" value="NZ_JACOOL010000020.1"/>
</dbReference>
<keyword evidence="2 4" id="KW-0378">Hydrolase</keyword>
<dbReference type="InterPro" id="IPR050266">
    <property type="entry name" value="AB_hydrolase_sf"/>
</dbReference>
<dbReference type="InterPro" id="IPR029058">
    <property type="entry name" value="AB_hydrolase_fold"/>
</dbReference>
<dbReference type="InterPro" id="IPR000073">
    <property type="entry name" value="AB_hydrolase_1"/>
</dbReference>
<comment type="similarity">
    <text evidence="1">Belongs to the peptidase S33 family.</text>
</comment>
<dbReference type="Pfam" id="PF00561">
    <property type="entry name" value="Abhydrolase_1"/>
    <property type="match status" value="1"/>
</dbReference>
<dbReference type="GO" id="GO:0004177">
    <property type="term" value="F:aminopeptidase activity"/>
    <property type="evidence" value="ECO:0007669"/>
    <property type="project" value="UniProtKB-EC"/>
</dbReference>
<dbReference type="GO" id="GO:0016020">
    <property type="term" value="C:membrane"/>
    <property type="evidence" value="ECO:0007669"/>
    <property type="project" value="TreeGrafter"/>
</dbReference>
<keyword evidence="5" id="KW-1185">Reference proteome</keyword>
<protein>
    <submittedName>
        <fullName evidence="4">Alpha/beta hydrolase</fullName>
    </submittedName>
</protein>
<gene>
    <name evidence="4" type="ORF">H8S33_18285</name>
</gene>
<dbReference type="GO" id="GO:0006508">
    <property type="term" value="P:proteolysis"/>
    <property type="evidence" value="ECO:0007669"/>
    <property type="project" value="InterPro"/>
</dbReference>
<proteinExistence type="inferred from homology"/>
<evidence type="ECO:0000256" key="1">
    <source>
        <dbReference type="ARBA" id="ARBA00010088"/>
    </source>
</evidence>
<dbReference type="AlphaFoldDB" id="A0A923RL56"/>
<reference evidence="4" key="1">
    <citation type="submission" date="2020-08" db="EMBL/GenBank/DDBJ databases">
        <title>Genome public.</title>
        <authorList>
            <person name="Liu C."/>
            <person name="Sun Q."/>
        </authorList>
    </citation>
    <scope>NUCLEOTIDE SEQUENCE</scope>
    <source>
        <strain evidence="4">BX22</strain>
    </source>
</reference>
<organism evidence="4 5">
    <name type="scientific">Ornithinibacillus hominis</name>
    <dbReference type="NCBI Taxonomy" id="2763055"/>
    <lineage>
        <taxon>Bacteria</taxon>
        <taxon>Bacillati</taxon>
        <taxon>Bacillota</taxon>
        <taxon>Bacilli</taxon>
        <taxon>Bacillales</taxon>
        <taxon>Bacillaceae</taxon>
        <taxon>Ornithinibacillus</taxon>
    </lineage>
</organism>
<accession>A0A923RL56</accession>
<name>A0A923RL56_9BACI</name>
<sequence>MLIESYEKPLINKNQINKKGTVTKEYIEINGARQGLIIESLNQGKPLLLFLHGGPGFPVYPVNKANGTKFEQLFDVCYWDQRGAGMSYEKKEAKNPLTVEQMVEDTIQVVNYLRKKYSQDKIYLIGHSWGTYLGSIVASKRPELFYAYIGVGQIGSQKDSEKETYDYILKTAMDRNDKRAIKQIEKVNFDENYYKNHSYAVIRKKFTEKYGGGFKRDGYSFIETLKDIFSCPNYTFKERMNILSGSYYSYQSLAYAMSTIDLLKLVPTLNLPVFILQGLHDYLTTHAQAKRFYESIESPYKEMYTFENSSHTPFIEEHELFYKIMRDNVLGAM</sequence>